<proteinExistence type="predicted"/>
<evidence type="ECO:0000313" key="2">
    <source>
        <dbReference type="Proteomes" id="UP001172708"/>
    </source>
</evidence>
<comment type="caution">
    <text evidence="1">The sequence shown here is derived from an EMBL/GenBank/DDBJ whole genome shotgun (WGS) entry which is preliminary data.</text>
</comment>
<sequence length="361" mass="38981">MDALADRLTRGPRGRRLLLELLTSGDERAREAAFFASRGLSDSAASFGWAAEGTTDWEPPKVTASQAADALAGVEPASPDGAALLRALRETVDDARYWQPPGGEEVLASQPELDDVLAGMARVVAVSPAAAWLDAPLSGSDQHRVRWPTTEREHGVPGSWEASMPAAQLLGEWSTAVREEESTALWERPADPSAAWSGTWWSVPPLALVTTTRSLRDAGPAGLHLVEDSFGEDRAVTLRVTVPQGADVLEIACAEDWAALCRRHSIDVTASRRHDWFSCTGRAGDWVIPDWEGVSTEHDAVHLTAAAYLEASRVAIRVDDGRASVIAGWNPDATVWLRDVTIPASPEVAWMWPDGGEWCRA</sequence>
<dbReference type="RefSeq" id="WP_301143559.1">
    <property type="nucleotide sequence ID" value="NZ_JAUHQA010000001.1"/>
</dbReference>
<keyword evidence="2" id="KW-1185">Reference proteome</keyword>
<gene>
    <name evidence="1" type="ORF">QQX02_12835</name>
</gene>
<dbReference type="EMBL" id="JAUHQA010000001">
    <property type="protein sequence ID" value="MDN4481808.1"/>
    <property type="molecule type" value="Genomic_DNA"/>
</dbReference>
<name>A0ABT8GK46_9MICO</name>
<accession>A0ABT8GK46</accession>
<dbReference type="Proteomes" id="UP001172708">
    <property type="component" value="Unassembled WGS sequence"/>
</dbReference>
<protein>
    <submittedName>
        <fullName evidence="1">Uncharacterized protein</fullName>
    </submittedName>
</protein>
<evidence type="ECO:0000313" key="1">
    <source>
        <dbReference type="EMBL" id="MDN4481808.1"/>
    </source>
</evidence>
<organism evidence="1 2">
    <name type="scientific">Demequina muriae</name>
    <dbReference type="NCBI Taxonomy" id="3051664"/>
    <lineage>
        <taxon>Bacteria</taxon>
        <taxon>Bacillati</taxon>
        <taxon>Actinomycetota</taxon>
        <taxon>Actinomycetes</taxon>
        <taxon>Micrococcales</taxon>
        <taxon>Demequinaceae</taxon>
        <taxon>Demequina</taxon>
    </lineage>
</organism>
<reference evidence="1" key="1">
    <citation type="submission" date="2023-06" db="EMBL/GenBank/DDBJ databases">
        <title>Egi l300058.</title>
        <authorList>
            <person name="Gao L."/>
            <person name="Fang B.-Z."/>
            <person name="Li W.-J."/>
        </authorList>
    </citation>
    <scope>NUCLEOTIDE SEQUENCE</scope>
    <source>
        <strain evidence="1">EGI L300058</strain>
    </source>
</reference>